<sequence>ARLLEATTFLPMEARHSTELLSIYQGLAQELGFSVEGEFTGGCAAFGRS</sequence>
<accession>F3CHS7</accession>
<name>F3CHS7_PSESG</name>
<reference evidence="1 2" key="1">
    <citation type="journal article" date="2011" name="PLoS Pathog.">
        <title>Dynamic evolution of pathogenicity revealed by sequencing and comparative genomics of 19 Pseudomonas syringae isolates.</title>
        <authorList>
            <person name="Baltrus D.A."/>
            <person name="Nishimura M.T."/>
            <person name="Romanchuk A."/>
            <person name="Chang J.H."/>
            <person name="Mukhtar M.S."/>
            <person name="Cherkis K."/>
            <person name="Roach J."/>
            <person name="Grant S.R."/>
            <person name="Jones C.D."/>
            <person name="Dangl J.L."/>
        </authorList>
    </citation>
    <scope>NUCLEOTIDE SEQUENCE [LARGE SCALE GENOMIC DNA]</scope>
    <source>
        <strain evidence="2">race 4</strain>
    </source>
</reference>
<proteinExistence type="predicted"/>
<feature type="non-terminal residue" evidence="1">
    <location>
        <position position="49"/>
    </location>
</feature>
<evidence type="ECO:0000313" key="1">
    <source>
        <dbReference type="EMBL" id="EGH18819.1"/>
    </source>
</evidence>
<protein>
    <submittedName>
        <fullName evidence="1">Peptidase M20:peptidase M20</fullName>
    </submittedName>
</protein>
<gene>
    <name evidence="1" type="ORF">Pgy4_38251</name>
</gene>
<comment type="caution">
    <text evidence="1">The sequence shown here is derived from an EMBL/GenBank/DDBJ whole genome shotgun (WGS) entry which is preliminary data.</text>
</comment>
<dbReference type="Proteomes" id="UP000005466">
    <property type="component" value="Unassembled WGS sequence"/>
</dbReference>
<dbReference type="EMBL" id="ADWY01003208">
    <property type="protein sequence ID" value="EGH18819.1"/>
    <property type="molecule type" value="Genomic_DNA"/>
</dbReference>
<dbReference type="AlphaFoldDB" id="F3CHS7"/>
<evidence type="ECO:0000313" key="2">
    <source>
        <dbReference type="Proteomes" id="UP000005466"/>
    </source>
</evidence>
<dbReference type="HOGENOM" id="CLU_3146488_0_0_6"/>
<feature type="non-terminal residue" evidence="1">
    <location>
        <position position="1"/>
    </location>
</feature>
<organism evidence="1 2">
    <name type="scientific">Pseudomonas savastanoi pv. glycinea str. race 4</name>
    <dbReference type="NCBI Taxonomy" id="875330"/>
    <lineage>
        <taxon>Bacteria</taxon>
        <taxon>Pseudomonadati</taxon>
        <taxon>Pseudomonadota</taxon>
        <taxon>Gammaproteobacteria</taxon>
        <taxon>Pseudomonadales</taxon>
        <taxon>Pseudomonadaceae</taxon>
        <taxon>Pseudomonas</taxon>
    </lineage>
</organism>